<comment type="caution">
    <text evidence="3">The sequence shown here is derived from an EMBL/GenBank/DDBJ whole genome shotgun (WGS) entry which is preliminary data.</text>
</comment>
<dbReference type="PANTHER" id="PTHR22911">
    <property type="entry name" value="ACYL-MALONYL CONDENSING ENZYME-RELATED"/>
    <property type="match status" value="1"/>
</dbReference>
<gene>
    <name evidence="3" type="ORF">E1J38_002400</name>
</gene>
<proteinExistence type="predicted"/>
<feature type="domain" description="EamA" evidence="2">
    <location>
        <begin position="149"/>
        <end position="278"/>
    </location>
</feature>
<dbReference type="PANTHER" id="PTHR22911:SF79">
    <property type="entry name" value="MOBA-LIKE NTP TRANSFERASE DOMAIN-CONTAINING PROTEIN"/>
    <property type="match status" value="1"/>
</dbReference>
<dbReference type="SUPFAM" id="SSF103481">
    <property type="entry name" value="Multidrug resistance efflux transporter EmrE"/>
    <property type="match status" value="2"/>
</dbReference>
<dbReference type="RefSeq" id="WP_133354264.1">
    <property type="nucleotide sequence ID" value="NZ_SMZJ02000001.1"/>
</dbReference>
<protein>
    <submittedName>
        <fullName evidence="3">EamA family transporter</fullName>
    </submittedName>
</protein>
<feature type="transmembrane region" description="Helical" evidence="1">
    <location>
        <begin position="263"/>
        <end position="281"/>
    </location>
</feature>
<dbReference type="AlphaFoldDB" id="A0A562YJ60"/>
<feature type="transmembrane region" description="Helical" evidence="1">
    <location>
        <begin position="122"/>
        <end position="138"/>
    </location>
</feature>
<keyword evidence="1" id="KW-1133">Transmembrane helix</keyword>
<feature type="transmembrane region" description="Helical" evidence="1">
    <location>
        <begin position="179"/>
        <end position="197"/>
    </location>
</feature>
<feature type="transmembrane region" description="Helical" evidence="1">
    <location>
        <begin position="235"/>
        <end position="257"/>
    </location>
</feature>
<evidence type="ECO:0000259" key="2">
    <source>
        <dbReference type="Pfam" id="PF00892"/>
    </source>
</evidence>
<feature type="transmembrane region" description="Helical" evidence="1">
    <location>
        <begin position="150"/>
        <end position="167"/>
    </location>
</feature>
<reference evidence="3 4" key="1">
    <citation type="submission" date="2019-07" db="EMBL/GenBank/DDBJ databases">
        <title>Seonamhaeicola sp. W255 draft genome.</title>
        <authorList>
            <person name="Zhang X.-Y."/>
            <person name="Zhang R."/>
            <person name="Zhong Y.-L."/>
            <person name="Du Z.-J."/>
        </authorList>
    </citation>
    <scope>NUCLEOTIDE SEQUENCE [LARGE SCALE GENOMIC DNA]</scope>
    <source>
        <strain evidence="3 4">W255</strain>
    </source>
</reference>
<evidence type="ECO:0000256" key="1">
    <source>
        <dbReference type="SAM" id="Phobius"/>
    </source>
</evidence>
<feature type="domain" description="EamA" evidence="2">
    <location>
        <begin position="9"/>
        <end position="137"/>
    </location>
</feature>
<keyword evidence="4" id="KW-1185">Reference proteome</keyword>
<dbReference type="InterPro" id="IPR000620">
    <property type="entry name" value="EamA_dom"/>
</dbReference>
<name>A0A562YJ60_9FLAO</name>
<feature type="transmembrane region" description="Helical" evidence="1">
    <location>
        <begin position="36"/>
        <end position="54"/>
    </location>
</feature>
<feature type="transmembrane region" description="Helical" evidence="1">
    <location>
        <begin position="66"/>
        <end position="87"/>
    </location>
</feature>
<sequence length="286" mass="31845">MKNHHNNYLLLLALATIFISTSGALGKYIELPTPIIIWFRSALAALFLYIFCRYKKFSFKIRSKRDVPSLLLSSLLLGTHWVTYFYALKLSNVAIGMLSMFTFPVITALLEPLFTKSKFNPIHILLALFVLLGIYILAPEFNFKSTYVKGILFGVFSALCYAIRNLILKRHVHVYNGTVLMMMQSLVVSLALLPVLFSMDTSNIQSQLPYLLLLGLVTTAIGHSLFITSLKYFSVSTASIIGSAQPICGIVIAFIFLNEVPTLNTFIGGTLIMVTVVIEGVRSKKA</sequence>
<accession>A0A562YJ60</accession>
<keyword evidence="1" id="KW-0472">Membrane</keyword>
<feature type="transmembrane region" description="Helical" evidence="1">
    <location>
        <begin position="93"/>
        <end position="110"/>
    </location>
</feature>
<evidence type="ECO:0000313" key="4">
    <source>
        <dbReference type="Proteomes" id="UP000295814"/>
    </source>
</evidence>
<feature type="transmembrane region" description="Helical" evidence="1">
    <location>
        <begin position="209"/>
        <end position="228"/>
    </location>
</feature>
<dbReference type="InterPro" id="IPR037185">
    <property type="entry name" value="EmrE-like"/>
</dbReference>
<dbReference type="Pfam" id="PF00892">
    <property type="entry name" value="EamA"/>
    <property type="match status" value="2"/>
</dbReference>
<dbReference type="GO" id="GO:0016020">
    <property type="term" value="C:membrane"/>
    <property type="evidence" value="ECO:0007669"/>
    <property type="project" value="InterPro"/>
</dbReference>
<organism evidence="3 4">
    <name type="scientific">Seonamhaeicola sediminis</name>
    <dbReference type="NCBI Taxonomy" id="2528206"/>
    <lineage>
        <taxon>Bacteria</taxon>
        <taxon>Pseudomonadati</taxon>
        <taxon>Bacteroidota</taxon>
        <taxon>Flavobacteriia</taxon>
        <taxon>Flavobacteriales</taxon>
        <taxon>Flavobacteriaceae</taxon>
    </lineage>
</organism>
<dbReference type="OrthoDB" id="9150437at2"/>
<keyword evidence="1" id="KW-0812">Transmembrane</keyword>
<dbReference type="EMBL" id="SMZJ02000001">
    <property type="protein sequence ID" value="TWO34729.1"/>
    <property type="molecule type" value="Genomic_DNA"/>
</dbReference>
<evidence type="ECO:0000313" key="3">
    <source>
        <dbReference type="EMBL" id="TWO34729.1"/>
    </source>
</evidence>
<dbReference type="Proteomes" id="UP000295814">
    <property type="component" value="Unassembled WGS sequence"/>
</dbReference>